<sequence>MSPSTKRSSTIHLPLGDCEVPTIEHDEPFVNLVTKLTLYISRAVDGAYTYDQLRTTFASQSLRPLITSLSNDCHHPATVAALLASRYVFSEIETDGSGINESRALACEFVAWQFLTFLSERELMEYLLYELPAVDKDDPSPPARHTRDTPNGVGSRTSSTHYLDESAPLLQPRPTEYDGLVGPDRANLDDHNDPDPGNLGELEPNEGDYDLASTLAGMNALEIGLVCDAKKFISCKPVQKVVTDVWHGDIVFWESMSVHAVKKPTVYKKRSADPFLRLRVRYLPRPYILHPTHYAKESTLTTRQVPKYQKALQVVFFLLFLVLYYVVLVARNPNHVNLSEALLYIWIVAFAYDEFGEIQDAGLMFYRTDFWSLWDMAIIFVSAAFAVTRIIGLVKHDSLLTDTAFDILSMVALFLVPRLFSMFSLNPYFGSLIPVLKEMTKAFCKFLPVIVVLYLGFLTTFSMLARDKISVNEMSWILIKVFFGSSYLGFDVAVTISPLFGYTLMLIFVCLTNILLLTSLVSLVSVRHLSRALLHTVCPVGIFKLMLNSLTEVMAHAREEYLFQYSIYVLESSTSGRLTYFMPPLNLVALLFLRPLRLVLPSEDVRRIRIVVLKGTHASIVALIWLYEQTAELFSHLPASSIKMSNMSRSPRPISGHYVDGPRPAITRTPTKPFTPRVSRVTTDRRARHLSVSSTGDVSEMMALIQTLSAKVDGLTALVAVQQNE</sequence>
<gene>
    <name evidence="4" type="ORF">AB675_4643</name>
</gene>
<feature type="compositionally biased region" description="Polar residues" evidence="1">
    <location>
        <begin position="152"/>
        <end position="161"/>
    </location>
</feature>
<keyword evidence="2" id="KW-0812">Transmembrane</keyword>
<name>A0A0N1H2Y9_9EURO</name>
<dbReference type="RefSeq" id="XP_017999156.1">
    <property type="nucleotide sequence ID" value="XM_018144797.1"/>
</dbReference>
<dbReference type="Proteomes" id="UP000038010">
    <property type="component" value="Unassembled WGS sequence"/>
</dbReference>
<dbReference type="AlphaFoldDB" id="A0A0N1H2Y9"/>
<organism evidence="4 5">
    <name type="scientific">Cyphellophora attinorum</name>
    <dbReference type="NCBI Taxonomy" id="1664694"/>
    <lineage>
        <taxon>Eukaryota</taxon>
        <taxon>Fungi</taxon>
        <taxon>Dikarya</taxon>
        <taxon>Ascomycota</taxon>
        <taxon>Pezizomycotina</taxon>
        <taxon>Eurotiomycetes</taxon>
        <taxon>Chaetothyriomycetidae</taxon>
        <taxon>Chaetothyriales</taxon>
        <taxon>Cyphellophoraceae</taxon>
        <taxon>Cyphellophora</taxon>
    </lineage>
</organism>
<evidence type="ECO:0000313" key="4">
    <source>
        <dbReference type="EMBL" id="KPI39193.1"/>
    </source>
</evidence>
<reference evidence="4 5" key="1">
    <citation type="submission" date="2015-06" db="EMBL/GenBank/DDBJ databases">
        <title>Draft genome of the ant-associated black yeast Phialophora attae CBS 131958.</title>
        <authorList>
            <person name="Moreno L.F."/>
            <person name="Stielow B.J."/>
            <person name="de Hoog S."/>
            <person name="Vicente V.A."/>
            <person name="Weiss V.A."/>
            <person name="de Vries M."/>
            <person name="Cruz L.M."/>
            <person name="Souza E.M."/>
        </authorList>
    </citation>
    <scope>NUCLEOTIDE SEQUENCE [LARGE SCALE GENOMIC DNA]</scope>
    <source>
        <strain evidence="4 5">CBS 131958</strain>
    </source>
</reference>
<keyword evidence="2" id="KW-0472">Membrane</keyword>
<dbReference type="Pfam" id="PF23317">
    <property type="entry name" value="YVC1_C"/>
    <property type="match status" value="1"/>
</dbReference>
<dbReference type="InterPro" id="IPR056336">
    <property type="entry name" value="YVC1_C"/>
</dbReference>
<evidence type="ECO:0000256" key="1">
    <source>
        <dbReference type="SAM" id="MobiDB-lite"/>
    </source>
</evidence>
<feature type="transmembrane region" description="Helical" evidence="2">
    <location>
        <begin position="311"/>
        <end position="329"/>
    </location>
</feature>
<dbReference type="PANTHER" id="PTHR35859:SF5">
    <property type="entry name" value="ION TRANSPORT DOMAIN-CONTAINING PROTEIN"/>
    <property type="match status" value="1"/>
</dbReference>
<feature type="region of interest" description="Disordered" evidence="1">
    <location>
        <begin position="135"/>
        <end position="206"/>
    </location>
</feature>
<dbReference type="EMBL" id="LFJN01000016">
    <property type="protein sequence ID" value="KPI39193.1"/>
    <property type="molecule type" value="Genomic_DNA"/>
</dbReference>
<feature type="transmembrane region" description="Helical" evidence="2">
    <location>
        <begin position="477"/>
        <end position="496"/>
    </location>
</feature>
<proteinExistence type="predicted"/>
<comment type="caution">
    <text evidence="4">The sequence shown here is derived from an EMBL/GenBank/DDBJ whole genome shotgun (WGS) entry which is preliminary data.</text>
</comment>
<dbReference type="VEuPathDB" id="FungiDB:AB675_4643"/>
<keyword evidence="5" id="KW-1185">Reference proteome</keyword>
<keyword evidence="2" id="KW-1133">Transmembrane helix</keyword>
<feature type="domain" description="Calcium channel YVC1-like C-terminal transmembrane" evidence="3">
    <location>
        <begin position="317"/>
        <end position="631"/>
    </location>
</feature>
<feature type="transmembrane region" description="Helical" evidence="2">
    <location>
        <begin position="404"/>
        <end position="426"/>
    </location>
</feature>
<dbReference type="InterPro" id="IPR052971">
    <property type="entry name" value="TRP_calcium_channel"/>
</dbReference>
<dbReference type="PANTHER" id="PTHR35859">
    <property type="entry name" value="NONSELECTIVE CATION CHANNEL PROTEIN"/>
    <property type="match status" value="1"/>
</dbReference>
<feature type="transmembrane region" description="Helical" evidence="2">
    <location>
        <begin position="446"/>
        <end position="465"/>
    </location>
</feature>
<evidence type="ECO:0000313" key="5">
    <source>
        <dbReference type="Proteomes" id="UP000038010"/>
    </source>
</evidence>
<evidence type="ECO:0000259" key="3">
    <source>
        <dbReference type="Pfam" id="PF23317"/>
    </source>
</evidence>
<feature type="region of interest" description="Disordered" evidence="1">
    <location>
        <begin position="653"/>
        <end position="677"/>
    </location>
</feature>
<dbReference type="GeneID" id="28736677"/>
<dbReference type="OrthoDB" id="310870at2759"/>
<protein>
    <recommendedName>
        <fullName evidence="3">Calcium channel YVC1-like C-terminal transmembrane domain-containing protein</fullName>
    </recommendedName>
</protein>
<feature type="transmembrane region" description="Helical" evidence="2">
    <location>
        <begin position="502"/>
        <end position="526"/>
    </location>
</feature>
<accession>A0A0N1H2Y9</accession>
<dbReference type="STRING" id="1664694.A0A0N1H2Y9"/>
<evidence type="ECO:0000256" key="2">
    <source>
        <dbReference type="SAM" id="Phobius"/>
    </source>
</evidence>
<feature type="transmembrane region" description="Helical" evidence="2">
    <location>
        <begin position="372"/>
        <end position="392"/>
    </location>
</feature>